<name>A0A8T0GN18_CERPU</name>
<protein>
    <submittedName>
        <fullName evidence="2">Uncharacterized protein</fullName>
    </submittedName>
</protein>
<evidence type="ECO:0000313" key="2">
    <source>
        <dbReference type="EMBL" id="KAG0559905.1"/>
    </source>
</evidence>
<reference evidence="2" key="1">
    <citation type="submission" date="2020-06" db="EMBL/GenBank/DDBJ databases">
        <title>WGS assembly of Ceratodon purpureus strain R40.</title>
        <authorList>
            <person name="Carey S.B."/>
            <person name="Jenkins J."/>
            <person name="Shu S."/>
            <person name="Lovell J.T."/>
            <person name="Sreedasyam A."/>
            <person name="Maumus F."/>
            <person name="Tiley G.P."/>
            <person name="Fernandez-Pozo N."/>
            <person name="Barry K."/>
            <person name="Chen C."/>
            <person name="Wang M."/>
            <person name="Lipzen A."/>
            <person name="Daum C."/>
            <person name="Saski C.A."/>
            <person name="Payton A.C."/>
            <person name="Mcbreen J.C."/>
            <person name="Conrad R.E."/>
            <person name="Kollar L.M."/>
            <person name="Olsson S."/>
            <person name="Huttunen S."/>
            <person name="Landis J.B."/>
            <person name="Wickett N.J."/>
            <person name="Johnson M.G."/>
            <person name="Rensing S.A."/>
            <person name="Grimwood J."/>
            <person name="Schmutz J."/>
            <person name="Mcdaniel S.F."/>
        </authorList>
    </citation>
    <scope>NUCLEOTIDE SEQUENCE</scope>
    <source>
        <strain evidence="2">R40</strain>
    </source>
</reference>
<gene>
    <name evidence="2" type="ORF">KC19_10G137900</name>
</gene>
<evidence type="ECO:0000313" key="3">
    <source>
        <dbReference type="Proteomes" id="UP000822688"/>
    </source>
</evidence>
<organism evidence="2 3">
    <name type="scientific">Ceratodon purpureus</name>
    <name type="common">Fire moss</name>
    <name type="synonym">Dicranum purpureum</name>
    <dbReference type="NCBI Taxonomy" id="3225"/>
    <lineage>
        <taxon>Eukaryota</taxon>
        <taxon>Viridiplantae</taxon>
        <taxon>Streptophyta</taxon>
        <taxon>Embryophyta</taxon>
        <taxon>Bryophyta</taxon>
        <taxon>Bryophytina</taxon>
        <taxon>Bryopsida</taxon>
        <taxon>Dicranidae</taxon>
        <taxon>Pseudoditrichales</taxon>
        <taxon>Ditrichaceae</taxon>
        <taxon>Ceratodon</taxon>
    </lineage>
</organism>
<dbReference type="PANTHER" id="PTHR39211:SF1">
    <property type="entry name" value="ABNORMAL SPINDLE-LIKE MICROCEPHALY-ASSOCIATED PROTEIN ASH DOMAIN-CONTAINING PROTEIN"/>
    <property type="match status" value="1"/>
</dbReference>
<comment type="caution">
    <text evidence="2">The sequence shown here is derived from an EMBL/GenBank/DDBJ whole genome shotgun (WGS) entry which is preliminary data.</text>
</comment>
<feature type="compositionally biased region" description="Low complexity" evidence="1">
    <location>
        <begin position="39"/>
        <end position="56"/>
    </location>
</feature>
<feature type="region of interest" description="Disordered" evidence="1">
    <location>
        <begin position="22"/>
        <end position="75"/>
    </location>
</feature>
<sequence length="232" mass="24980">MGQDVVKRVEFEATVCSDNTYHDDHALSSMKQSNRTGEDSPSSIPSLSPTITPDSSVPTSPIGGQTPQMLSGHQASRKLSASSLFASIEPVDLNFDGGISALAATSCKLPLDPEHPQTVMRMSNSEVPFPVSVGKAVNVGNSDVLAGGSLSSPKALFKVDLLQPGKLESVSKEDQRTHEAKANILSSAEQNFCRQRICWGSCSGRPCWWRYYGGKLSVEITVLVRYLDFLCS</sequence>
<dbReference type="EMBL" id="CM026431">
    <property type="protein sequence ID" value="KAG0559905.1"/>
    <property type="molecule type" value="Genomic_DNA"/>
</dbReference>
<feature type="compositionally biased region" description="Polar residues" evidence="1">
    <location>
        <begin position="57"/>
        <end position="75"/>
    </location>
</feature>
<dbReference type="Proteomes" id="UP000822688">
    <property type="component" value="Chromosome 10"/>
</dbReference>
<accession>A0A8T0GN18</accession>
<dbReference type="AlphaFoldDB" id="A0A8T0GN18"/>
<dbReference type="PANTHER" id="PTHR39211">
    <property type="entry name" value="CHROMOSOME 7, WHOLE GENOME SHOTGUN SEQUENCE"/>
    <property type="match status" value="1"/>
</dbReference>
<evidence type="ECO:0000256" key="1">
    <source>
        <dbReference type="SAM" id="MobiDB-lite"/>
    </source>
</evidence>
<proteinExistence type="predicted"/>
<keyword evidence="3" id="KW-1185">Reference proteome</keyword>